<dbReference type="RefSeq" id="WP_188253816.1">
    <property type="nucleotide sequence ID" value="NZ_JABVCF010000003.1"/>
</dbReference>
<evidence type="ECO:0000313" key="2">
    <source>
        <dbReference type="EMBL" id="MBS3648250.1"/>
    </source>
</evidence>
<feature type="transmembrane region" description="Helical" evidence="1">
    <location>
        <begin position="21"/>
        <end position="42"/>
    </location>
</feature>
<evidence type="ECO:0000256" key="1">
    <source>
        <dbReference type="SAM" id="Phobius"/>
    </source>
</evidence>
<evidence type="ECO:0008006" key="4">
    <source>
        <dbReference type="Google" id="ProtNLM"/>
    </source>
</evidence>
<evidence type="ECO:0000313" key="3">
    <source>
        <dbReference type="Proteomes" id="UP000680348"/>
    </source>
</evidence>
<protein>
    <recommendedName>
        <fullName evidence="4">CoxF protein</fullName>
    </recommendedName>
</protein>
<name>A0A942DZY0_9HYPH</name>
<reference evidence="2" key="1">
    <citation type="submission" date="2021-04" db="EMBL/GenBank/DDBJ databases">
        <title>Pseudaminobacter soli sp. nov., isolated from paddy soil contaminated by heavy metals.</title>
        <authorList>
            <person name="Zhang K."/>
        </authorList>
    </citation>
    <scope>NUCLEOTIDE SEQUENCE</scope>
    <source>
        <strain evidence="2">19-2017</strain>
    </source>
</reference>
<keyword evidence="1" id="KW-0472">Membrane</keyword>
<keyword evidence="1" id="KW-0812">Transmembrane</keyword>
<keyword evidence="3" id="KW-1185">Reference proteome</keyword>
<organism evidence="2 3">
    <name type="scientific">Pseudaminobacter soli</name>
    <name type="common">ex Zhang et al. 2022</name>
    <dbReference type="NCBI Taxonomy" id="2831468"/>
    <lineage>
        <taxon>Bacteria</taxon>
        <taxon>Pseudomonadati</taxon>
        <taxon>Pseudomonadota</taxon>
        <taxon>Alphaproteobacteria</taxon>
        <taxon>Hyphomicrobiales</taxon>
        <taxon>Phyllobacteriaceae</taxon>
        <taxon>Pseudaminobacter</taxon>
    </lineage>
</organism>
<proteinExistence type="predicted"/>
<dbReference type="EMBL" id="JAGWCR010000003">
    <property type="protein sequence ID" value="MBS3648250.1"/>
    <property type="molecule type" value="Genomic_DNA"/>
</dbReference>
<comment type="caution">
    <text evidence="2">The sequence shown here is derived from an EMBL/GenBank/DDBJ whole genome shotgun (WGS) entry which is preliminary data.</text>
</comment>
<dbReference type="AlphaFoldDB" id="A0A942DZY0"/>
<gene>
    <name evidence="2" type="ORF">KEU06_06375</name>
</gene>
<keyword evidence="1" id="KW-1133">Transmembrane helix</keyword>
<sequence length="51" mass="5584">MDLQTVKPTEKQLKAQRSRSIAIALALAAFVVIVYVVSVVRIGPAILDRSF</sequence>
<dbReference type="Proteomes" id="UP000680348">
    <property type="component" value="Unassembled WGS sequence"/>
</dbReference>
<accession>A0A942DZY0</accession>